<protein>
    <submittedName>
        <fullName evidence="1">Uncharacterized protein</fullName>
    </submittedName>
</protein>
<keyword evidence="2" id="KW-1185">Reference proteome</keyword>
<evidence type="ECO:0000313" key="1">
    <source>
        <dbReference type="EMBL" id="KAK0543799.1"/>
    </source>
</evidence>
<organism evidence="1 2">
    <name type="scientific">Tilletia horrida</name>
    <dbReference type="NCBI Taxonomy" id="155126"/>
    <lineage>
        <taxon>Eukaryota</taxon>
        <taxon>Fungi</taxon>
        <taxon>Dikarya</taxon>
        <taxon>Basidiomycota</taxon>
        <taxon>Ustilaginomycotina</taxon>
        <taxon>Exobasidiomycetes</taxon>
        <taxon>Tilletiales</taxon>
        <taxon>Tilletiaceae</taxon>
        <taxon>Tilletia</taxon>
    </lineage>
</organism>
<proteinExistence type="predicted"/>
<accession>A0AAN6GNY4</accession>
<name>A0AAN6GNY4_9BASI</name>
<dbReference type="EMBL" id="JAPDMZ010000326">
    <property type="protein sequence ID" value="KAK0543799.1"/>
    <property type="molecule type" value="Genomic_DNA"/>
</dbReference>
<comment type="caution">
    <text evidence="1">The sequence shown here is derived from an EMBL/GenBank/DDBJ whole genome shotgun (WGS) entry which is preliminary data.</text>
</comment>
<dbReference type="AlphaFoldDB" id="A0AAN6GNY4"/>
<dbReference type="Proteomes" id="UP001176517">
    <property type="component" value="Unassembled WGS sequence"/>
</dbReference>
<sequence length="109" mass="12832">MNYTIDVDMVPKRDFTTDFENTALDPSIRAFMTGFEVLSKRAIKFAPPHDRRLFRIMQRVDDIRSEIAKKEIYKRRRSLETAVKDNLCESSIWSAKCVDESSIFYEVTE</sequence>
<evidence type="ECO:0000313" key="2">
    <source>
        <dbReference type="Proteomes" id="UP001176517"/>
    </source>
</evidence>
<reference evidence="1" key="1">
    <citation type="journal article" date="2023" name="PhytoFront">
        <title>Draft Genome Resources of Seven Strains of Tilletia horrida, Causal Agent of Kernel Smut of Rice.</title>
        <authorList>
            <person name="Khanal S."/>
            <person name="Antony Babu S."/>
            <person name="Zhou X.G."/>
        </authorList>
    </citation>
    <scope>NUCLEOTIDE SEQUENCE</scope>
    <source>
        <strain evidence="1">TX6</strain>
    </source>
</reference>
<gene>
    <name evidence="1" type="ORF">OC846_006283</name>
</gene>